<dbReference type="GO" id="GO:0003677">
    <property type="term" value="F:DNA binding"/>
    <property type="evidence" value="ECO:0007669"/>
    <property type="project" value="UniProtKB-KW"/>
</dbReference>
<proteinExistence type="predicted"/>
<dbReference type="Proteomes" id="UP001589536">
    <property type="component" value="Unassembled WGS sequence"/>
</dbReference>
<dbReference type="Pfam" id="PF13377">
    <property type="entry name" value="Peripla_BP_3"/>
    <property type="match status" value="1"/>
</dbReference>
<organism evidence="5 6">
    <name type="scientific">Arthrobacter methylotrophus</name>
    <dbReference type="NCBI Taxonomy" id="121291"/>
    <lineage>
        <taxon>Bacteria</taxon>
        <taxon>Bacillati</taxon>
        <taxon>Actinomycetota</taxon>
        <taxon>Actinomycetes</taxon>
        <taxon>Micrococcales</taxon>
        <taxon>Micrococcaceae</taxon>
        <taxon>Arthrobacter</taxon>
    </lineage>
</organism>
<dbReference type="CDD" id="cd01574">
    <property type="entry name" value="PBP1_LacI"/>
    <property type="match status" value="1"/>
</dbReference>
<evidence type="ECO:0000256" key="1">
    <source>
        <dbReference type="ARBA" id="ARBA00023015"/>
    </source>
</evidence>
<dbReference type="RefSeq" id="WP_376955136.1">
    <property type="nucleotide sequence ID" value="NZ_JBHMBH010000046.1"/>
</dbReference>
<protein>
    <submittedName>
        <fullName evidence="5">LacI family DNA-binding transcriptional regulator</fullName>
    </submittedName>
</protein>
<name>A0ABV5UW05_9MICC</name>
<evidence type="ECO:0000256" key="3">
    <source>
        <dbReference type="ARBA" id="ARBA00023163"/>
    </source>
</evidence>
<dbReference type="SUPFAM" id="SSF53822">
    <property type="entry name" value="Periplasmic binding protein-like I"/>
    <property type="match status" value="1"/>
</dbReference>
<keyword evidence="3" id="KW-0804">Transcription</keyword>
<gene>
    <name evidence="5" type="ORF">ACFFPI_19865</name>
</gene>
<dbReference type="PROSITE" id="PS00356">
    <property type="entry name" value="HTH_LACI_1"/>
    <property type="match status" value="1"/>
</dbReference>
<dbReference type="InterPro" id="IPR028082">
    <property type="entry name" value="Peripla_BP_I"/>
</dbReference>
<dbReference type="Pfam" id="PF00356">
    <property type="entry name" value="LacI"/>
    <property type="match status" value="1"/>
</dbReference>
<dbReference type="InterPro" id="IPR046335">
    <property type="entry name" value="LacI/GalR-like_sensor"/>
</dbReference>
<dbReference type="SMART" id="SM00354">
    <property type="entry name" value="HTH_LACI"/>
    <property type="match status" value="1"/>
</dbReference>
<keyword evidence="1" id="KW-0805">Transcription regulation</keyword>
<dbReference type="InterPro" id="IPR000843">
    <property type="entry name" value="HTH_LacI"/>
</dbReference>
<accession>A0ABV5UW05</accession>
<dbReference type="Gene3D" id="3.40.50.2300">
    <property type="match status" value="2"/>
</dbReference>
<feature type="domain" description="HTH lacI-type" evidence="4">
    <location>
        <begin position="24"/>
        <end position="78"/>
    </location>
</feature>
<evidence type="ECO:0000313" key="5">
    <source>
        <dbReference type="EMBL" id="MFB9716361.1"/>
    </source>
</evidence>
<evidence type="ECO:0000259" key="4">
    <source>
        <dbReference type="PROSITE" id="PS50932"/>
    </source>
</evidence>
<comment type="caution">
    <text evidence="5">The sequence shown here is derived from an EMBL/GenBank/DDBJ whole genome shotgun (WGS) entry which is preliminary data.</text>
</comment>
<dbReference type="InterPro" id="IPR010982">
    <property type="entry name" value="Lambda_DNA-bd_dom_sf"/>
</dbReference>
<dbReference type="CDD" id="cd01392">
    <property type="entry name" value="HTH_LacI"/>
    <property type="match status" value="1"/>
</dbReference>
<dbReference type="PANTHER" id="PTHR30146:SF109">
    <property type="entry name" value="HTH-TYPE TRANSCRIPTIONAL REGULATOR GALS"/>
    <property type="match status" value="1"/>
</dbReference>
<keyword evidence="2 5" id="KW-0238">DNA-binding</keyword>
<dbReference type="SUPFAM" id="SSF47413">
    <property type="entry name" value="lambda repressor-like DNA-binding domains"/>
    <property type="match status" value="1"/>
</dbReference>
<dbReference type="Gene3D" id="1.10.260.40">
    <property type="entry name" value="lambda repressor-like DNA-binding domains"/>
    <property type="match status" value="1"/>
</dbReference>
<keyword evidence="6" id="KW-1185">Reference proteome</keyword>
<sequence length="353" mass="38298">MTDFWKPRLTLEENMAKTRANRAPAMLDVARVSGVSAQTVSRVLSNHPNVQEGTRDRVLQAVEQLGYRRNNTARALVTGLSHTIGLVSLATNYYSRSSLALGIELEARESGYAVNSVTASSLSVEGLTEAVNRLILQGVDGLIIATPLLGGASRIRELIARIPTVTIDGSFGTADESVGVDQDTAVVLATRHLLDLGHRTVWHLAGPQEWSDASARLSSWRRVLQEDNREVPPVLYGDWSPASGYHNGLLLGRMPEVTAILVASDEMAFGVMSALTEMGRRIPEDVSVVGIDDIDLSAYATPPLTTVRQPFQDTGRRAVFHLLQQITDPEGLHVPRTEQPTLIIRGSTAPPQS</sequence>
<evidence type="ECO:0000313" key="6">
    <source>
        <dbReference type="Proteomes" id="UP001589536"/>
    </source>
</evidence>
<dbReference type="PANTHER" id="PTHR30146">
    <property type="entry name" value="LACI-RELATED TRANSCRIPTIONAL REPRESSOR"/>
    <property type="match status" value="1"/>
</dbReference>
<reference evidence="5 6" key="1">
    <citation type="submission" date="2024-09" db="EMBL/GenBank/DDBJ databases">
        <authorList>
            <person name="Sun Q."/>
            <person name="Mori K."/>
        </authorList>
    </citation>
    <scope>NUCLEOTIDE SEQUENCE [LARGE SCALE GENOMIC DNA]</scope>
    <source>
        <strain evidence="5 6">JCM 13519</strain>
    </source>
</reference>
<dbReference type="PROSITE" id="PS50932">
    <property type="entry name" value="HTH_LACI_2"/>
    <property type="match status" value="1"/>
</dbReference>
<evidence type="ECO:0000256" key="2">
    <source>
        <dbReference type="ARBA" id="ARBA00023125"/>
    </source>
</evidence>
<dbReference type="EMBL" id="JBHMBH010000046">
    <property type="protein sequence ID" value="MFB9716361.1"/>
    <property type="molecule type" value="Genomic_DNA"/>
</dbReference>